<reference evidence="2" key="2">
    <citation type="submission" date="2023-06" db="EMBL/GenBank/DDBJ databases">
        <authorList>
            <consortium name="Lawrence Berkeley National Laboratory"/>
            <person name="Mondo S.J."/>
            <person name="Hensen N."/>
            <person name="Bonometti L."/>
            <person name="Westerberg I."/>
            <person name="Brannstrom I.O."/>
            <person name="Guillou S."/>
            <person name="Cros-Aarteil S."/>
            <person name="Calhoun S."/>
            <person name="Haridas S."/>
            <person name="Kuo A."/>
            <person name="Pangilinan J."/>
            <person name="Riley R."/>
            <person name="Labutti K."/>
            <person name="Andreopoulos B."/>
            <person name="Lipzen A."/>
            <person name="Chen C."/>
            <person name="Yanf M."/>
            <person name="Daum C."/>
            <person name="Ng V."/>
            <person name="Clum A."/>
            <person name="Steindorff A."/>
            <person name="Ohm R."/>
            <person name="Martin F."/>
            <person name="Silar P."/>
            <person name="Natvig D."/>
            <person name="Lalanne C."/>
            <person name="Gautier V."/>
            <person name="Ament-Velasquez S.L."/>
            <person name="Kruys A."/>
            <person name="Hutchinson M.I."/>
            <person name="Powell A.J."/>
            <person name="Barry K."/>
            <person name="Miller A.N."/>
            <person name="Grigoriev I.V."/>
            <person name="Debuchy R."/>
            <person name="Gladieux P."/>
            <person name="Thoren M.H."/>
            <person name="Johannesson H."/>
        </authorList>
    </citation>
    <scope>NUCLEOTIDE SEQUENCE</scope>
    <source>
        <strain evidence="2">CBS 626.80</strain>
    </source>
</reference>
<gene>
    <name evidence="2" type="ORF">QBC32DRAFT_326035</name>
</gene>
<reference evidence="2" key="1">
    <citation type="journal article" date="2023" name="Mol. Phylogenet. Evol.">
        <title>Genome-scale phylogeny and comparative genomics of the fungal order Sordariales.</title>
        <authorList>
            <person name="Hensen N."/>
            <person name="Bonometti L."/>
            <person name="Westerberg I."/>
            <person name="Brannstrom I.O."/>
            <person name="Guillou S."/>
            <person name="Cros-Aarteil S."/>
            <person name="Calhoun S."/>
            <person name="Haridas S."/>
            <person name="Kuo A."/>
            <person name="Mondo S."/>
            <person name="Pangilinan J."/>
            <person name="Riley R."/>
            <person name="LaButti K."/>
            <person name="Andreopoulos B."/>
            <person name="Lipzen A."/>
            <person name="Chen C."/>
            <person name="Yan M."/>
            <person name="Daum C."/>
            <person name="Ng V."/>
            <person name="Clum A."/>
            <person name="Steindorff A."/>
            <person name="Ohm R.A."/>
            <person name="Martin F."/>
            <person name="Silar P."/>
            <person name="Natvig D.O."/>
            <person name="Lalanne C."/>
            <person name="Gautier V."/>
            <person name="Ament-Velasquez S.L."/>
            <person name="Kruys A."/>
            <person name="Hutchinson M.I."/>
            <person name="Powell A.J."/>
            <person name="Barry K."/>
            <person name="Miller A.N."/>
            <person name="Grigoriev I.V."/>
            <person name="Debuchy R."/>
            <person name="Gladieux P."/>
            <person name="Hiltunen Thoren M."/>
            <person name="Johannesson H."/>
        </authorList>
    </citation>
    <scope>NUCLEOTIDE SEQUENCE</scope>
    <source>
        <strain evidence="2">CBS 626.80</strain>
    </source>
</reference>
<name>A0AAN6SEU7_9PEZI</name>
<feature type="compositionally biased region" description="Acidic residues" evidence="1">
    <location>
        <begin position="320"/>
        <end position="329"/>
    </location>
</feature>
<feature type="compositionally biased region" description="Low complexity" evidence="1">
    <location>
        <begin position="286"/>
        <end position="296"/>
    </location>
</feature>
<proteinExistence type="predicted"/>
<comment type="caution">
    <text evidence="2">The sequence shown here is derived from an EMBL/GenBank/DDBJ whole genome shotgun (WGS) entry which is preliminary data.</text>
</comment>
<evidence type="ECO:0000256" key="1">
    <source>
        <dbReference type="SAM" id="MobiDB-lite"/>
    </source>
</evidence>
<protein>
    <submittedName>
        <fullName evidence="2">Uncharacterized protein</fullName>
    </submittedName>
</protein>
<feature type="region of interest" description="Disordered" evidence="1">
    <location>
        <begin position="257"/>
        <end position="348"/>
    </location>
</feature>
<sequence>MSGNRLSHYGRQFIQDNIRFAIDAFNWAAYMDRFGNLEVTYANLGQTRPIVAGLHPKLAVYEQQGVSWDSEKHGAVSQVLQEMVFKNEPEFLAGEEWERRQLSHRVTTRNGRSQTALSAVRGFQSGNGKNKGDKENYVLVEKRHMSLLNMESTAWKALRALRKVSLGIPDAGVFNLDFVVKPYDSFGDRLRDFRNLFRSSKAAVTNTTETPVTIRYAGRPGSELTDGSERKAGQLSLASAVQRHGIVVPGQVGVAGQAAHGGAQTDADQVTPAQSNVQQTDAQQDSSGSGSEPASEPEQDVHPSDDDDGEDASLTATEEFYTEDTDEYAPTDAKRRRISDDEEDEDSL</sequence>
<dbReference type="Proteomes" id="UP001303222">
    <property type="component" value="Unassembled WGS sequence"/>
</dbReference>
<evidence type="ECO:0000313" key="2">
    <source>
        <dbReference type="EMBL" id="KAK3950568.1"/>
    </source>
</evidence>
<organism evidence="2 3">
    <name type="scientific">Pseudoneurospora amorphoporcata</name>
    <dbReference type="NCBI Taxonomy" id="241081"/>
    <lineage>
        <taxon>Eukaryota</taxon>
        <taxon>Fungi</taxon>
        <taxon>Dikarya</taxon>
        <taxon>Ascomycota</taxon>
        <taxon>Pezizomycotina</taxon>
        <taxon>Sordariomycetes</taxon>
        <taxon>Sordariomycetidae</taxon>
        <taxon>Sordariales</taxon>
        <taxon>Sordariaceae</taxon>
        <taxon>Pseudoneurospora</taxon>
    </lineage>
</organism>
<dbReference type="EMBL" id="MU859173">
    <property type="protein sequence ID" value="KAK3950568.1"/>
    <property type="molecule type" value="Genomic_DNA"/>
</dbReference>
<keyword evidence="3" id="KW-1185">Reference proteome</keyword>
<evidence type="ECO:0000313" key="3">
    <source>
        <dbReference type="Proteomes" id="UP001303222"/>
    </source>
</evidence>
<accession>A0AAN6SEU7</accession>
<feature type="compositionally biased region" description="Polar residues" evidence="1">
    <location>
        <begin position="266"/>
        <end position="285"/>
    </location>
</feature>
<dbReference type="AlphaFoldDB" id="A0AAN6SEU7"/>